<name>A0A6J3M309_9PEZI</name>
<protein>
    <submittedName>
        <fullName evidence="2">Uncharacterized protein</fullName>
    </submittedName>
</protein>
<sequence length="169" mass="18441">MKGAQSTAFRCEPRMESGHGVCAEAFSTTRASKVKYIDHADNVFAEQQGQGNRIATTLFECAQMIVLLLVDDRDLQSPYLPPAGNHRAHLRGSDLISLLHCCLTRALGQRFRSVGPSLCTEEAGARRFSQHTAGRCIDCDQTRASKISTLGAMARLCTAVQEDKMVVAL</sequence>
<evidence type="ECO:0000313" key="1">
    <source>
        <dbReference type="Proteomes" id="UP000504637"/>
    </source>
</evidence>
<reference evidence="2" key="3">
    <citation type="submission" date="2025-08" db="UniProtKB">
        <authorList>
            <consortium name="RefSeq"/>
        </authorList>
    </citation>
    <scope>IDENTIFICATION</scope>
    <source>
        <strain evidence="2">CBS 342.82</strain>
    </source>
</reference>
<reference evidence="2" key="1">
    <citation type="submission" date="2020-01" db="EMBL/GenBank/DDBJ databases">
        <authorList>
            <consortium name="DOE Joint Genome Institute"/>
            <person name="Haridas S."/>
            <person name="Albert R."/>
            <person name="Binder M."/>
            <person name="Bloem J."/>
            <person name="Labutti K."/>
            <person name="Salamov A."/>
            <person name="Andreopoulos B."/>
            <person name="Baker S.E."/>
            <person name="Barry K."/>
            <person name="Bills G."/>
            <person name="Bluhm B.H."/>
            <person name="Cannon C."/>
            <person name="Castanera R."/>
            <person name="Culley D.E."/>
            <person name="Daum C."/>
            <person name="Ezra D."/>
            <person name="Gonzalez J.B."/>
            <person name="Henrissat B."/>
            <person name="Kuo A."/>
            <person name="Liang C."/>
            <person name="Lipzen A."/>
            <person name="Lutzoni F."/>
            <person name="Magnuson J."/>
            <person name="Mondo S."/>
            <person name="Nolan M."/>
            <person name="Ohm R."/>
            <person name="Pangilinan J."/>
            <person name="Park H.-J."/>
            <person name="Ramirez L."/>
            <person name="Alfaro M."/>
            <person name="Sun H."/>
            <person name="Tritt A."/>
            <person name="Yoshinaga Y."/>
            <person name="Zwiers L.-H."/>
            <person name="Turgeon B.G."/>
            <person name="Goodwin S.B."/>
            <person name="Spatafora J.W."/>
            <person name="Crous P.W."/>
            <person name="Grigoriev I.V."/>
        </authorList>
    </citation>
    <scope>NUCLEOTIDE SEQUENCE</scope>
    <source>
        <strain evidence="2">CBS 342.82</strain>
    </source>
</reference>
<gene>
    <name evidence="2" type="ORF">K489DRAFT_227897</name>
</gene>
<dbReference type="AlphaFoldDB" id="A0A6J3M309"/>
<dbReference type="GeneID" id="54357581"/>
<reference evidence="2" key="2">
    <citation type="submission" date="2020-04" db="EMBL/GenBank/DDBJ databases">
        <authorList>
            <consortium name="NCBI Genome Project"/>
        </authorList>
    </citation>
    <scope>NUCLEOTIDE SEQUENCE</scope>
    <source>
        <strain evidence="2">CBS 342.82</strain>
    </source>
</reference>
<proteinExistence type="predicted"/>
<dbReference type="RefSeq" id="XP_033458930.1">
    <property type="nucleotide sequence ID" value="XM_033599782.1"/>
</dbReference>
<accession>A0A6J3M309</accession>
<organism evidence="2">
    <name type="scientific">Dissoconium aciculare CBS 342.82</name>
    <dbReference type="NCBI Taxonomy" id="1314786"/>
    <lineage>
        <taxon>Eukaryota</taxon>
        <taxon>Fungi</taxon>
        <taxon>Dikarya</taxon>
        <taxon>Ascomycota</taxon>
        <taxon>Pezizomycotina</taxon>
        <taxon>Dothideomycetes</taxon>
        <taxon>Dothideomycetidae</taxon>
        <taxon>Mycosphaerellales</taxon>
        <taxon>Dissoconiaceae</taxon>
        <taxon>Dissoconium</taxon>
    </lineage>
</organism>
<dbReference type="Proteomes" id="UP000504637">
    <property type="component" value="Unplaced"/>
</dbReference>
<evidence type="ECO:0000313" key="2">
    <source>
        <dbReference type="RefSeq" id="XP_033458930.1"/>
    </source>
</evidence>
<keyword evidence="1" id="KW-1185">Reference proteome</keyword>